<keyword evidence="2" id="KW-0238">DNA-binding</keyword>
<keyword evidence="3" id="KW-0804">Transcription</keyword>
<dbReference type="GO" id="GO:0003700">
    <property type="term" value="F:DNA-binding transcription factor activity"/>
    <property type="evidence" value="ECO:0007669"/>
    <property type="project" value="TreeGrafter"/>
</dbReference>
<dbReference type="PANTHER" id="PTHR30146">
    <property type="entry name" value="LACI-RELATED TRANSCRIPTIONAL REPRESSOR"/>
    <property type="match status" value="1"/>
</dbReference>
<gene>
    <name evidence="5" type="ORF">GB882_06475</name>
</gene>
<feature type="non-terminal residue" evidence="5">
    <location>
        <position position="1"/>
    </location>
</feature>
<comment type="caution">
    <text evidence="5">The sequence shown here is derived from an EMBL/GenBank/DDBJ whole genome shotgun (WGS) entry which is preliminary data.</text>
</comment>
<dbReference type="Gene3D" id="3.40.50.2300">
    <property type="match status" value="1"/>
</dbReference>
<feature type="domain" description="Transcriptional regulator LacI/GalR-like sensor" evidence="4">
    <location>
        <begin position="2"/>
        <end position="81"/>
    </location>
</feature>
<dbReference type="InterPro" id="IPR046335">
    <property type="entry name" value="LacI/GalR-like_sensor"/>
</dbReference>
<evidence type="ECO:0000256" key="3">
    <source>
        <dbReference type="ARBA" id="ARBA00023163"/>
    </source>
</evidence>
<organism evidence="5 6">
    <name type="scientific">Georgenia ruanii</name>
    <dbReference type="NCBI Taxonomy" id="348442"/>
    <lineage>
        <taxon>Bacteria</taxon>
        <taxon>Bacillati</taxon>
        <taxon>Actinomycetota</taxon>
        <taxon>Actinomycetes</taxon>
        <taxon>Micrococcales</taxon>
        <taxon>Bogoriellaceae</taxon>
        <taxon>Georgenia</taxon>
    </lineage>
</organism>
<evidence type="ECO:0000313" key="6">
    <source>
        <dbReference type="Proteomes" id="UP000429644"/>
    </source>
</evidence>
<name>A0A7J9UUM2_9MICO</name>
<keyword evidence="1" id="KW-0805">Transcription regulation</keyword>
<dbReference type="AlphaFoldDB" id="A0A7J9UUM2"/>
<dbReference type="Proteomes" id="UP000429644">
    <property type="component" value="Unassembled WGS sequence"/>
</dbReference>
<dbReference type="EMBL" id="WHPD01001411">
    <property type="protein sequence ID" value="MPV88308.1"/>
    <property type="molecule type" value="Genomic_DNA"/>
</dbReference>
<dbReference type="InterPro" id="IPR028082">
    <property type="entry name" value="Peripla_BP_I"/>
</dbReference>
<evidence type="ECO:0000313" key="5">
    <source>
        <dbReference type="EMBL" id="MPV88308.1"/>
    </source>
</evidence>
<dbReference type="Pfam" id="PF13377">
    <property type="entry name" value="Peripla_BP_3"/>
    <property type="match status" value="1"/>
</dbReference>
<evidence type="ECO:0000259" key="4">
    <source>
        <dbReference type="Pfam" id="PF13377"/>
    </source>
</evidence>
<dbReference type="PANTHER" id="PTHR30146:SF153">
    <property type="entry name" value="LACTOSE OPERON REPRESSOR"/>
    <property type="match status" value="1"/>
</dbReference>
<protein>
    <submittedName>
        <fullName evidence="5">LacI family transcriptional regulator</fullName>
    </submittedName>
</protein>
<accession>A0A7J9UUM2</accession>
<proteinExistence type="predicted"/>
<dbReference type="SUPFAM" id="SSF53822">
    <property type="entry name" value="Periplasmic binding protein-like I"/>
    <property type="match status" value="1"/>
</dbReference>
<dbReference type="RefSeq" id="WP_319593252.1">
    <property type="nucleotide sequence ID" value="NZ_BAAAOT010000013.1"/>
</dbReference>
<evidence type="ECO:0000256" key="1">
    <source>
        <dbReference type="ARBA" id="ARBA00023015"/>
    </source>
</evidence>
<keyword evidence="6" id="KW-1185">Reference proteome</keyword>
<reference evidence="5 6" key="1">
    <citation type="submission" date="2019-10" db="EMBL/GenBank/DDBJ databases">
        <title>Georgenia wutianyii sp. nov. and Georgenia yuyongxinii sp. nov. isolated from plateau pika (Ochotona curzoniae) in the Qinghai-Tibet plateau of China.</title>
        <authorList>
            <person name="Tian Z."/>
        </authorList>
    </citation>
    <scope>NUCLEOTIDE SEQUENCE [LARGE SCALE GENOMIC DNA]</scope>
    <source>
        <strain evidence="5 6">JCM 15130</strain>
    </source>
</reference>
<sequence>MSLGVVRAARSCGLRVPQDLSVIGYDDSALIAFTDPPLTTICQAVAAMCQAAVTTLVTEMGGASVPRGDLLFVPELIVRGSPAAASALRGAVAV</sequence>
<evidence type="ECO:0000256" key="2">
    <source>
        <dbReference type="ARBA" id="ARBA00023125"/>
    </source>
</evidence>
<dbReference type="GO" id="GO:0000976">
    <property type="term" value="F:transcription cis-regulatory region binding"/>
    <property type="evidence" value="ECO:0007669"/>
    <property type="project" value="TreeGrafter"/>
</dbReference>